<keyword evidence="1" id="KW-0472">Membrane</keyword>
<dbReference type="STRING" id="1802115.A2756_04910"/>
<comment type="caution">
    <text evidence="2">The sequence shown here is derived from an EMBL/GenBank/DDBJ whole genome shotgun (WGS) entry which is preliminary data.</text>
</comment>
<proteinExistence type="predicted"/>
<keyword evidence="1" id="KW-1133">Transmembrane helix</keyword>
<dbReference type="Gene3D" id="3.30.700.10">
    <property type="entry name" value="Glycoprotein, Type 4 Pilin"/>
    <property type="match status" value="1"/>
</dbReference>
<dbReference type="PANTHER" id="PTHR30093">
    <property type="entry name" value="GENERAL SECRETION PATHWAY PROTEIN G"/>
    <property type="match status" value="1"/>
</dbReference>
<dbReference type="InterPro" id="IPR045584">
    <property type="entry name" value="Pilin-like"/>
</dbReference>
<gene>
    <name evidence="2" type="ORF">A2756_04910</name>
</gene>
<dbReference type="SUPFAM" id="SSF54523">
    <property type="entry name" value="Pili subunits"/>
    <property type="match status" value="1"/>
</dbReference>
<dbReference type="EMBL" id="MHNL01000032">
    <property type="protein sequence ID" value="OGZ43618.1"/>
    <property type="molecule type" value="Genomic_DNA"/>
</dbReference>
<keyword evidence="1" id="KW-0812">Transmembrane</keyword>
<evidence type="ECO:0000313" key="2">
    <source>
        <dbReference type="EMBL" id="OGZ43618.1"/>
    </source>
</evidence>
<evidence type="ECO:0008006" key="4">
    <source>
        <dbReference type="Google" id="ProtNLM"/>
    </source>
</evidence>
<organism evidence="2 3">
    <name type="scientific">Candidatus Ryanbacteria bacterium RIFCSPHIGHO2_01_FULL_48_27</name>
    <dbReference type="NCBI Taxonomy" id="1802115"/>
    <lineage>
        <taxon>Bacteria</taxon>
        <taxon>Candidatus Ryaniibacteriota</taxon>
    </lineage>
</organism>
<reference evidence="2 3" key="1">
    <citation type="journal article" date="2016" name="Nat. Commun.">
        <title>Thousands of microbial genomes shed light on interconnected biogeochemical processes in an aquifer system.</title>
        <authorList>
            <person name="Anantharaman K."/>
            <person name="Brown C.T."/>
            <person name="Hug L.A."/>
            <person name="Sharon I."/>
            <person name="Castelle C.J."/>
            <person name="Probst A.J."/>
            <person name="Thomas B.C."/>
            <person name="Singh A."/>
            <person name="Wilkins M.J."/>
            <person name="Karaoz U."/>
            <person name="Brodie E.L."/>
            <person name="Williams K.H."/>
            <person name="Hubbard S.S."/>
            <person name="Banfield J.F."/>
        </authorList>
    </citation>
    <scope>NUCLEOTIDE SEQUENCE [LARGE SCALE GENOMIC DNA]</scope>
</reference>
<evidence type="ECO:0000313" key="3">
    <source>
        <dbReference type="Proteomes" id="UP000177785"/>
    </source>
</evidence>
<dbReference type="InterPro" id="IPR012902">
    <property type="entry name" value="N_methyl_site"/>
</dbReference>
<dbReference type="Proteomes" id="UP000177785">
    <property type="component" value="Unassembled WGS sequence"/>
</dbReference>
<dbReference type="AlphaFoldDB" id="A0A1G2G194"/>
<sequence length="194" mass="21438">MIFFTYKQKKVSLVAAFSLVELLTVITIISLLATFVLSALSTARVKARDARRKADLREMRVALESYFDKWGHYPTTGASCGTTAVKNSADANPDPWIRCDTCDAGEDTAMTELFAVMPRDPVNAGGDAWDTDGYYYSYRGLADAYDLAAHSEVVGDRQRAEYACWREHTDCADDFWASACGGTGADTPWLFSDH</sequence>
<dbReference type="NCBIfam" id="TIGR02532">
    <property type="entry name" value="IV_pilin_GFxxxE"/>
    <property type="match status" value="1"/>
</dbReference>
<accession>A0A1G2G194</accession>
<protein>
    <recommendedName>
        <fullName evidence="4">Type II secretion system protein GspG C-terminal domain-containing protein</fullName>
    </recommendedName>
</protein>
<evidence type="ECO:0000256" key="1">
    <source>
        <dbReference type="SAM" id="Phobius"/>
    </source>
</evidence>
<name>A0A1G2G194_9BACT</name>
<feature type="transmembrane region" description="Helical" evidence="1">
    <location>
        <begin position="12"/>
        <end position="43"/>
    </location>
</feature>